<dbReference type="PANTHER" id="PTHR30373:SF2">
    <property type="entry name" value="UPF0603 PROTEIN YGCG"/>
    <property type="match status" value="1"/>
</dbReference>
<accession>G5GH72</accession>
<dbReference type="InterPro" id="IPR007621">
    <property type="entry name" value="TPM_dom"/>
</dbReference>
<name>G5GH72_9FIRM</name>
<dbReference type="HOGENOM" id="CLU_060109_1_0_9"/>
<sequence length="299" mass="33371">MKSNERLNSGLIDFKIFALFMILCIIFIGEAVGITAYAKDSDTYVYDMAGVFDSTQQDKLEKKIRELKDKTGMDYVIVTTNDAEGKSAESYADDFYDENGFGTSKDHSGMLFLIDFDNRKIHISTTGHMIRILDDDRIDSILDKASEYMQSKEYYRCADTVIERAGEYVMQGVRSGQYNYDRETGEISFYKPPKRITAVEFILSFIISVIIAGINIKVIIDNYKMKKLTGTAPQYLLAYRSGAGYVLSENIDDFLGRHTKTRYISSGSSGSSRGSSGGFRSTTHTGSSGTRHGGGGRSF</sequence>
<dbReference type="eggNOG" id="COG1512">
    <property type="taxonomic scope" value="Bacteria"/>
</dbReference>
<dbReference type="Gene3D" id="3.10.310.50">
    <property type="match status" value="1"/>
</dbReference>
<evidence type="ECO:0000313" key="4">
    <source>
        <dbReference type="EMBL" id="EHI55869.1"/>
    </source>
</evidence>
<proteinExistence type="predicted"/>
<evidence type="ECO:0000256" key="2">
    <source>
        <dbReference type="SAM" id="Phobius"/>
    </source>
</evidence>
<keyword evidence="2" id="KW-0472">Membrane</keyword>
<feature type="transmembrane region" description="Helical" evidence="2">
    <location>
        <begin position="12"/>
        <end position="38"/>
    </location>
</feature>
<keyword evidence="2" id="KW-0812">Transmembrane</keyword>
<dbReference type="EMBL" id="ACZL01000015">
    <property type="protein sequence ID" value="EHI55869.1"/>
    <property type="molecule type" value="Genomic_DNA"/>
</dbReference>
<evidence type="ECO:0000256" key="1">
    <source>
        <dbReference type="SAM" id="MobiDB-lite"/>
    </source>
</evidence>
<evidence type="ECO:0000313" key="5">
    <source>
        <dbReference type="Proteomes" id="UP000003011"/>
    </source>
</evidence>
<dbReference type="OrthoDB" id="9806054at2"/>
<feature type="transmembrane region" description="Helical" evidence="2">
    <location>
        <begin position="201"/>
        <end position="220"/>
    </location>
</feature>
<organism evidence="4 5">
    <name type="scientific">Johnsonella ignava ATCC 51276</name>
    <dbReference type="NCBI Taxonomy" id="679200"/>
    <lineage>
        <taxon>Bacteria</taxon>
        <taxon>Bacillati</taxon>
        <taxon>Bacillota</taxon>
        <taxon>Clostridia</taxon>
        <taxon>Lachnospirales</taxon>
        <taxon>Lachnospiraceae</taxon>
        <taxon>Johnsonella</taxon>
    </lineage>
</organism>
<feature type="region of interest" description="Disordered" evidence="1">
    <location>
        <begin position="264"/>
        <end position="299"/>
    </location>
</feature>
<dbReference type="PANTHER" id="PTHR30373">
    <property type="entry name" value="UPF0603 PROTEIN YGCG"/>
    <property type="match status" value="1"/>
</dbReference>
<protein>
    <recommendedName>
        <fullName evidence="3">TPM domain-containing protein</fullName>
    </recommendedName>
</protein>
<feature type="compositionally biased region" description="Low complexity" evidence="1">
    <location>
        <begin position="265"/>
        <end position="290"/>
    </location>
</feature>
<dbReference type="AlphaFoldDB" id="G5GH72"/>
<feature type="domain" description="TPM" evidence="3">
    <location>
        <begin position="45"/>
        <end position="167"/>
    </location>
</feature>
<dbReference type="Proteomes" id="UP000003011">
    <property type="component" value="Unassembled WGS sequence"/>
</dbReference>
<comment type="caution">
    <text evidence="4">The sequence shown here is derived from an EMBL/GenBank/DDBJ whole genome shotgun (WGS) entry which is preliminary data.</text>
</comment>
<dbReference type="RefSeq" id="WP_005540216.1">
    <property type="nucleotide sequence ID" value="NZ_JH378831.1"/>
</dbReference>
<reference evidence="4 5" key="1">
    <citation type="submission" date="2011-08" db="EMBL/GenBank/DDBJ databases">
        <title>The Genome Sequence of Johnsonella ignava ATCC 51276.</title>
        <authorList>
            <consortium name="The Broad Institute Genome Sequencing Platform"/>
            <person name="Earl A."/>
            <person name="Ward D."/>
            <person name="Feldgarden M."/>
            <person name="Gevers D."/>
            <person name="Izard J."/>
            <person name="Blanton J.M."/>
            <person name="Baranova O.V."/>
            <person name="Dewhirst F.E."/>
            <person name="Young S.K."/>
            <person name="Zeng Q."/>
            <person name="Gargeya S."/>
            <person name="Fitzgerald M."/>
            <person name="Haas B."/>
            <person name="Abouelleil A."/>
            <person name="Alvarado L."/>
            <person name="Arachchi H.M."/>
            <person name="Berlin A."/>
            <person name="Brown A."/>
            <person name="Chapman S.B."/>
            <person name="Chen Z."/>
            <person name="Dunbar C."/>
            <person name="Freedman E."/>
            <person name="Gearin G."/>
            <person name="Gellesch M."/>
            <person name="Goldberg J."/>
            <person name="Griggs A."/>
            <person name="Gujja S."/>
            <person name="Heiman D."/>
            <person name="Howarth C."/>
            <person name="Larson L."/>
            <person name="Lui A."/>
            <person name="MacDonald P.J.P."/>
            <person name="Montmayeur A."/>
            <person name="Murphy C."/>
            <person name="Neiman D."/>
            <person name="Pearson M."/>
            <person name="Priest M."/>
            <person name="Roberts A."/>
            <person name="Saif S."/>
            <person name="Shea T."/>
            <person name="Shenoy N."/>
            <person name="Sisk P."/>
            <person name="Stolte C."/>
            <person name="Sykes S."/>
            <person name="Wortman J."/>
            <person name="Nusbaum C."/>
            <person name="Birren B."/>
        </authorList>
    </citation>
    <scope>NUCLEOTIDE SEQUENCE [LARGE SCALE GENOMIC DNA]</scope>
    <source>
        <strain evidence="4 5">ATCC 51276</strain>
    </source>
</reference>
<evidence type="ECO:0000259" key="3">
    <source>
        <dbReference type="Pfam" id="PF04536"/>
    </source>
</evidence>
<gene>
    <name evidence="4" type="ORF">HMPREF9333_00912</name>
</gene>
<dbReference type="Pfam" id="PF04536">
    <property type="entry name" value="TPM_phosphatase"/>
    <property type="match status" value="1"/>
</dbReference>
<keyword evidence="2" id="KW-1133">Transmembrane helix</keyword>
<keyword evidence="5" id="KW-1185">Reference proteome</keyword>
<dbReference type="STRING" id="679200.HMPREF9333_00912"/>